<dbReference type="Gene3D" id="3.40.50.12780">
    <property type="entry name" value="N-terminal domain of ligase-like"/>
    <property type="match status" value="1"/>
</dbReference>
<evidence type="ECO:0000313" key="8">
    <source>
        <dbReference type="Proteomes" id="UP000001989"/>
    </source>
</evidence>
<protein>
    <submittedName>
        <fullName evidence="7">AMP-dependent synthetase and ligase</fullName>
    </submittedName>
</protein>
<dbReference type="SUPFAM" id="SSF56801">
    <property type="entry name" value="Acetyl-CoA synthetase-like"/>
    <property type="match status" value="1"/>
</dbReference>
<dbReference type="Pfam" id="PF00501">
    <property type="entry name" value="AMP-binding"/>
    <property type="match status" value="1"/>
</dbReference>
<reference evidence="7 8" key="1">
    <citation type="journal article" date="2010" name="J. Bacteriol.">
        <title>Genome sequence of the dioxin-mineralizing bacterium Sphingomonas wittichii RW1.</title>
        <authorList>
            <person name="Miller T.R."/>
            <person name="Delcher A.L."/>
            <person name="Salzberg S.L."/>
            <person name="Saunders E."/>
            <person name="Detter J.C."/>
            <person name="Halden R.U."/>
        </authorList>
    </citation>
    <scope>NUCLEOTIDE SEQUENCE [LARGE SCALE GENOMIC DNA]</scope>
    <source>
        <strain evidence="8">DSM 6014 / CCUG 31198 / JCM 15750 / NBRC 105917 / EY 4224 / RW1</strain>
    </source>
</reference>
<dbReference type="InterPro" id="IPR020845">
    <property type="entry name" value="AMP-binding_CS"/>
</dbReference>
<dbReference type="KEGG" id="swi:Swit_4136"/>
<dbReference type="InterPro" id="IPR045851">
    <property type="entry name" value="AMP-bd_C_sf"/>
</dbReference>
<dbReference type="PANTHER" id="PTHR43859">
    <property type="entry name" value="ACYL-ACTIVATING ENZYME"/>
    <property type="match status" value="1"/>
</dbReference>
<dbReference type="InterPro" id="IPR025110">
    <property type="entry name" value="AMP-bd_C"/>
</dbReference>
<dbReference type="EMBL" id="CP000699">
    <property type="protein sequence ID" value="ABQ70476.1"/>
    <property type="molecule type" value="Genomic_DNA"/>
</dbReference>
<evidence type="ECO:0000256" key="1">
    <source>
        <dbReference type="ARBA" id="ARBA00006432"/>
    </source>
</evidence>
<evidence type="ECO:0000313" key="7">
    <source>
        <dbReference type="EMBL" id="ABQ70476.1"/>
    </source>
</evidence>
<evidence type="ECO:0000259" key="6">
    <source>
        <dbReference type="Pfam" id="PF13193"/>
    </source>
</evidence>
<dbReference type="InterPro" id="IPR042099">
    <property type="entry name" value="ANL_N_sf"/>
</dbReference>
<evidence type="ECO:0000256" key="2">
    <source>
        <dbReference type="ARBA" id="ARBA00022598"/>
    </source>
</evidence>
<dbReference type="InterPro" id="IPR000873">
    <property type="entry name" value="AMP-dep_synth/lig_dom"/>
</dbReference>
<dbReference type="GO" id="GO:0006631">
    <property type="term" value="P:fatty acid metabolic process"/>
    <property type="evidence" value="ECO:0007669"/>
    <property type="project" value="UniProtKB-KW"/>
</dbReference>
<sequence>MRLAVASERAGPRRRPQREGFAARRHSALLWKDRVTGEREAMQIIDSPMTGLMQDHPLQVSALLRYAEAAHPGREIVSRQVDGSIFRYDNRGLARRVAQAANMLRSLGIVPGDVVSSLAWNTHRHLELFYAVPGIGAVLHTANPRLSDDHVAYTIDHAGSHVLLIDESFVDLAVRLLPRLGKIETVILLGDRAGDAIGALSYEALLRDRPDIVEWPWLTERSGAFLCYTSGTTGDPKGVLYSHRSIVLHAYAAGLSGALGFSAFDCVMPCQSMYHATAWGLPFAAAINGCKIVLPCDRMDGASLQELIQAEGVTFSGGVPTIWTMYLDHLRRSGQGVGSLERIVIGGSAVPRAMATTFQSHGVEVRQLWGMTETSPVGVIASPTPAIETHGADARDEIVWTRQGRLQFGIELRIVDEEGRALPHDGRSAGALHVRGPWTVERYFRSEASALDDDGWFDTGDIATIDADGFMRITDRSKDVIKSGGEWVSSIDLENAAMACAGVKIAAVIGAFHPKWEERPVLIVEAHAGDRVTEEAIREHLARAVVKWWMPDRIIFDTVPLTATGKIAKRELRERYANCLSSGHRSA</sequence>
<dbReference type="CDD" id="cd12119">
    <property type="entry name" value="ttLC_FACS_AlkK_like"/>
    <property type="match status" value="1"/>
</dbReference>
<organism evidence="7 8">
    <name type="scientific">Rhizorhabdus wittichii (strain DSM 6014 / CCUG 31198 / JCM 15750 / NBRC 105917 / EY 4224 / RW1)</name>
    <name type="common">Sphingomonas wittichii</name>
    <dbReference type="NCBI Taxonomy" id="392499"/>
    <lineage>
        <taxon>Bacteria</taxon>
        <taxon>Pseudomonadati</taxon>
        <taxon>Pseudomonadota</taxon>
        <taxon>Alphaproteobacteria</taxon>
        <taxon>Sphingomonadales</taxon>
        <taxon>Sphingomonadaceae</taxon>
        <taxon>Rhizorhabdus</taxon>
    </lineage>
</organism>
<keyword evidence="4" id="KW-0443">Lipid metabolism</keyword>
<feature type="domain" description="AMP-binding enzyme C-terminal" evidence="6">
    <location>
        <begin position="493"/>
        <end position="566"/>
    </location>
</feature>
<dbReference type="PROSITE" id="PS00455">
    <property type="entry name" value="AMP_BINDING"/>
    <property type="match status" value="1"/>
</dbReference>
<comment type="similarity">
    <text evidence="1">Belongs to the ATP-dependent AMP-binding enzyme family.</text>
</comment>
<dbReference type="Pfam" id="PF13193">
    <property type="entry name" value="AMP-binding_C"/>
    <property type="match status" value="1"/>
</dbReference>
<keyword evidence="8" id="KW-1185">Reference proteome</keyword>
<dbReference type="GO" id="GO:0016874">
    <property type="term" value="F:ligase activity"/>
    <property type="evidence" value="ECO:0007669"/>
    <property type="project" value="UniProtKB-KW"/>
</dbReference>
<gene>
    <name evidence="7" type="ordered locus">Swit_4136</name>
</gene>
<dbReference type="Gene3D" id="3.30.300.30">
    <property type="match status" value="1"/>
</dbReference>
<dbReference type="PANTHER" id="PTHR43859:SF4">
    <property type="entry name" value="BUTANOATE--COA LIGASE AAE1-RELATED"/>
    <property type="match status" value="1"/>
</dbReference>
<evidence type="ECO:0000256" key="4">
    <source>
        <dbReference type="ARBA" id="ARBA00023098"/>
    </source>
</evidence>
<keyword evidence="2 7" id="KW-0436">Ligase</keyword>
<dbReference type="AlphaFoldDB" id="A0A9J9LGH3"/>
<accession>A0A9J9LGH3</accession>
<name>A0A9J9LGH3_RHIWR</name>
<feature type="domain" description="AMP-dependent synthetase/ligase" evidence="5">
    <location>
        <begin position="69"/>
        <end position="444"/>
    </location>
</feature>
<evidence type="ECO:0000256" key="3">
    <source>
        <dbReference type="ARBA" id="ARBA00022832"/>
    </source>
</evidence>
<evidence type="ECO:0000259" key="5">
    <source>
        <dbReference type="Pfam" id="PF00501"/>
    </source>
</evidence>
<dbReference type="Proteomes" id="UP000001989">
    <property type="component" value="Chromosome"/>
</dbReference>
<keyword evidence="3" id="KW-0276">Fatty acid metabolism</keyword>
<proteinExistence type="inferred from homology"/>
<dbReference type="NCBIfam" id="NF004837">
    <property type="entry name" value="PRK06187.1"/>
    <property type="match status" value="1"/>
</dbReference>